<dbReference type="RefSeq" id="WP_015245288.1">
    <property type="nucleotide sequence ID" value="NC_019892.1"/>
</dbReference>
<keyword evidence="1" id="KW-0479">Metal-binding</keyword>
<evidence type="ECO:0000313" key="3">
    <source>
        <dbReference type="Proteomes" id="UP000010798"/>
    </source>
</evidence>
<dbReference type="InterPro" id="IPR032466">
    <property type="entry name" value="Metal_Hydrolase"/>
</dbReference>
<evidence type="ECO:0000313" key="2">
    <source>
        <dbReference type="EMBL" id="AGA26119.1"/>
    </source>
</evidence>
<dbReference type="SUPFAM" id="SSF51556">
    <property type="entry name" value="Metallo-dependent hydrolases"/>
    <property type="match status" value="1"/>
</dbReference>
<dbReference type="Proteomes" id="UP000010798">
    <property type="component" value="Chromosome"/>
</dbReference>
<accession>L0D9P9</accession>
<organism evidence="2 3">
    <name type="scientific">Singulisphaera acidiphila (strain ATCC BAA-1392 / DSM 18658 / VKM B-2454 / MOB10)</name>
    <dbReference type="NCBI Taxonomy" id="886293"/>
    <lineage>
        <taxon>Bacteria</taxon>
        <taxon>Pseudomonadati</taxon>
        <taxon>Planctomycetota</taxon>
        <taxon>Planctomycetia</taxon>
        <taxon>Isosphaerales</taxon>
        <taxon>Isosphaeraceae</taxon>
        <taxon>Singulisphaera</taxon>
    </lineage>
</organism>
<dbReference type="eggNOG" id="COG1099">
    <property type="taxonomic scope" value="Bacteria"/>
</dbReference>
<dbReference type="PANTHER" id="PTHR42658:SF1">
    <property type="entry name" value="HYDROLASE TATD"/>
    <property type="match status" value="1"/>
</dbReference>
<dbReference type="PANTHER" id="PTHR42658">
    <property type="entry name" value="HYDROLASE TATD"/>
    <property type="match status" value="1"/>
</dbReference>
<dbReference type="PIRSF" id="PIRSF005295">
    <property type="entry name" value="UCP005295_TatD"/>
    <property type="match status" value="1"/>
</dbReference>
<gene>
    <name evidence="2" type="ordered locus">Sinac_1748</name>
</gene>
<dbReference type="HOGENOM" id="CLU_061552_0_0_0"/>
<evidence type="ECO:0000256" key="1">
    <source>
        <dbReference type="PIRNR" id="PIRNR005295"/>
    </source>
</evidence>
<dbReference type="KEGG" id="saci:Sinac_1748"/>
<keyword evidence="1 2" id="KW-0378">Hydrolase</keyword>
<sequence>MPSYIDPHIHMVSRTTDDYKRMALAGCVMVSEPAFWAGFDRSGPEGFRDYFRQLTGFERSRAKLYGIEHRTWLCINAKEAENVSLSREVIKMIPEFLDEPGVLGIGEIGLNKNTKNEATVFLDHLDLAARTQELILVHTPHLADKYQGTRMILDMLRDDSRLVPERVCIDHVEEHTIRPALEAGHWVGMTLYPITKCTPARAADMIELYGTERLMVNSAGDWGHSDPLAVPELIFELRARGHDEALIRKVVYENPLTFFSQCPRFQFTPRTETLSGTRAAT</sequence>
<dbReference type="Gene3D" id="3.20.20.140">
    <property type="entry name" value="Metal-dependent hydrolases"/>
    <property type="match status" value="1"/>
</dbReference>
<keyword evidence="3" id="KW-1185">Reference proteome</keyword>
<protein>
    <submittedName>
        <fullName evidence="2">Putative metal-dependent hydrolase with TIM-barrel fold</fullName>
    </submittedName>
</protein>
<dbReference type="EMBL" id="CP003364">
    <property type="protein sequence ID" value="AGA26119.1"/>
    <property type="molecule type" value="Genomic_DNA"/>
</dbReference>
<dbReference type="GO" id="GO:0046872">
    <property type="term" value="F:metal ion binding"/>
    <property type="evidence" value="ECO:0007669"/>
    <property type="project" value="UniProtKB-KW"/>
</dbReference>
<dbReference type="InterPro" id="IPR001130">
    <property type="entry name" value="TatD-like"/>
</dbReference>
<dbReference type="InterPro" id="IPR012022">
    <property type="entry name" value="UCP005295"/>
</dbReference>
<reference evidence="2 3" key="1">
    <citation type="submission" date="2012-02" db="EMBL/GenBank/DDBJ databases">
        <title>Complete sequence of chromosome of Singulisphaera acidiphila DSM 18658.</title>
        <authorList>
            <consortium name="US DOE Joint Genome Institute (JGI-PGF)"/>
            <person name="Lucas S."/>
            <person name="Copeland A."/>
            <person name="Lapidus A."/>
            <person name="Glavina del Rio T."/>
            <person name="Dalin E."/>
            <person name="Tice H."/>
            <person name="Bruce D."/>
            <person name="Goodwin L."/>
            <person name="Pitluck S."/>
            <person name="Peters L."/>
            <person name="Ovchinnikova G."/>
            <person name="Chertkov O."/>
            <person name="Kyrpides N."/>
            <person name="Mavromatis K."/>
            <person name="Ivanova N."/>
            <person name="Brettin T."/>
            <person name="Detter J.C."/>
            <person name="Han C."/>
            <person name="Larimer F."/>
            <person name="Land M."/>
            <person name="Hauser L."/>
            <person name="Markowitz V."/>
            <person name="Cheng J.-F."/>
            <person name="Hugenholtz P."/>
            <person name="Woyke T."/>
            <person name="Wu D."/>
            <person name="Tindall B."/>
            <person name="Pomrenke H."/>
            <person name="Brambilla E."/>
            <person name="Klenk H.-P."/>
            <person name="Eisen J.A."/>
        </authorList>
    </citation>
    <scope>NUCLEOTIDE SEQUENCE [LARGE SCALE GENOMIC DNA]</scope>
    <source>
        <strain evidence="3">ATCC BAA-1392 / DSM 18658 / VKM B-2454 / MOB10</strain>
    </source>
</reference>
<dbReference type="AlphaFoldDB" id="L0D9P9"/>
<dbReference type="Pfam" id="PF01026">
    <property type="entry name" value="TatD_DNase"/>
    <property type="match status" value="1"/>
</dbReference>
<dbReference type="OrthoDB" id="9783157at2"/>
<dbReference type="GO" id="GO:0016788">
    <property type="term" value="F:hydrolase activity, acting on ester bonds"/>
    <property type="evidence" value="ECO:0007669"/>
    <property type="project" value="UniProtKB-UniRule"/>
</dbReference>
<name>L0D9P9_SINAD</name>
<proteinExistence type="inferred from homology"/>
<comment type="similarity">
    <text evidence="1">Belongs to the metallo-dependent hydrolases superfamily.</text>
</comment>
<dbReference type="STRING" id="886293.Sinac_1748"/>